<feature type="region of interest" description="Disordered" evidence="5">
    <location>
        <begin position="54"/>
        <end position="96"/>
    </location>
</feature>
<dbReference type="SMART" id="SM00110">
    <property type="entry name" value="C1Q"/>
    <property type="match status" value="1"/>
</dbReference>
<sequence length="408" mass="43722">MGKEGSPEPLDNSFYRRKLCPLMQRWLVFLFLGFALAPSSLVVVGSKHTSQENVSAVTEGPTQLPKPKGGLQQVPQSGDLKHLPGEGARPLASGPHRVGQWEGTTVGWGLPAPLEYQAAEAGSSPHFHPDCSLADSTPEDQASSGTQPSHSISLLVTPFISGLRMLSLRAVLLLLVLPTHGQDAVTEGPGVQLPLPKGACAGWLAGVPGHPGHNGTPGRDGRDGTPGEKGEKGDPGLVGPKGDTGETGVTGVEGPRGFPGIPGRKGEPGESAYVHRSAFSVGLESRVTVPNVPIRFTKIFYNLQNHYDGSTGKFHCNIPGLYYFSYHITVYLKDVKVSLYKKDKAMLFTYDQYQEKNVDQASGSVLLHLEVGDQVWLQVYGDGNSYGLYADNVHDSTFTGFLLYHDTN</sequence>
<dbReference type="InterPro" id="IPR050392">
    <property type="entry name" value="Collagen/C1q_domain"/>
</dbReference>
<dbReference type="GeneTree" id="ENSGT00940000159828"/>
<dbReference type="InterPro" id="IPR008160">
    <property type="entry name" value="Collagen"/>
</dbReference>
<feature type="region of interest" description="Disordered" evidence="5">
    <location>
        <begin position="204"/>
        <end position="269"/>
    </location>
</feature>
<dbReference type="AlphaFoldDB" id="A0A7N5P9P8"/>
<dbReference type="FunFam" id="2.60.120.40:FF:000001">
    <property type="entry name" value="Complement C1q B chain"/>
    <property type="match status" value="1"/>
</dbReference>
<keyword evidence="4" id="KW-0176">Collagen</keyword>
<dbReference type="PRINTS" id="PR00007">
    <property type="entry name" value="COMPLEMNTC1Q"/>
</dbReference>
<evidence type="ECO:0000256" key="2">
    <source>
        <dbReference type="ARBA" id="ARBA00022525"/>
    </source>
</evidence>
<dbReference type="CTD" id="9370"/>
<evidence type="ECO:0000256" key="6">
    <source>
        <dbReference type="SAM" id="Phobius"/>
    </source>
</evidence>
<evidence type="ECO:0000256" key="3">
    <source>
        <dbReference type="ARBA" id="ARBA00022729"/>
    </source>
</evidence>
<evidence type="ECO:0000259" key="7">
    <source>
        <dbReference type="PROSITE" id="PS50871"/>
    </source>
</evidence>
<evidence type="ECO:0000256" key="1">
    <source>
        <dbReference type="ARBA" id="ARBA00004613"/>
    </source>
</evidence>
<accession>A0A7N5P9P8</accession>
<dbReference type="PANTHER" id="PTHR15427">
    <property type="entry name" value="EMILIN ELASTIN MICROFIBRIL INTERFACE-LOCATED PROTEIN ELASTIN MICROFIBRIL INTERFACER"/>
    <property type="match status" value="1"/>
</dbReference>
<keyword evidence="6" id="KW-0812">Transmembrane</keyword>
<feature type="transmembrane region" description="Helical" evidence="6">
    <location>
        <begin position="26"/>
        <end position="45"/>
    </location>
</feature>
<dbReference type="Gene3D" id="2.60.120.40">
    <property type="match status" value="1"/>
</dbReference>
<dbReference type="GO" id="GO:0005576">
    <property type="term" value="C:extracellular region"/>
    <property type="evidence" value="ECO:0007669"/>
    <property type="project" value="UniProtKB-SubCell"/>
</dbReference>
<dbReference type="InterPro" id="IPR001073">
    <property type="entry name" value="C1q_dom"/>
</dbReference>
<keyword evidence="2" id="KW-0964">Secreted</keyword>
<feature type="compositionally biased region" description="Basic and acidic residues" evidence="5">
    <location>
        <begin position="219"/>
        <end position="234"/>
    </location>
</feature>
<gene>
    <name evidence="8" type="primary">ADIPOQ</name>
</gene>
<dbReference type="InterPro" id="IPR008983">
    <property type="entry name" value="Tumour_necrosis_fac-like_dom"/>
</dbReference>
<keyword evidence="3" id="KW-0732">Signal</keyword>
<name>A0A7N5P9P8_AILME</name>
<feature type="domain" description="C1q" evidence="7">
    <location>
        <begin position="272"/>
        <end position="408"/>
    </location>
</feature>
<keyword evidence="6" id="KW-0472">Membrane</keyword>
<reference evidence="8 9" key="1">
    <citation type="journal article" date="2010" name="Nature">
        <title>The sequence and de novo assembly of the giant panda genome.</title>
        <authorList>
            <person name="Li R."/>
            <person name="Fan W."/>
            <person name="Tian G."/>
            <person name="Zhu H."/>
            <person name="He L."/>
            <person name="Cai J."/>
            <person name="Huang Q."/>
            <person name="Cai Q."/>
            <person name="Li B."/>
            <person name="Bai Y."/>
            <person name="Zhang Z."/>
            <person name="Zhang Y."/>
            <person name="Wang W."/>
            <person name="Li J."/>
            <person name="Wei F."/>
            <person name="Li H."/>
            <person name="Jian M."/>
            <person name="Li J."/>
            <person name="Zhang Z."/>
            <person name="Nielsen R."/>
            <person name="Li D."/>
            <person name="Gu W."/>
            <person name="Yang Z."/>
            <person name="Xuan Z."/>
            <person name="Ryder O.A."/>
            <person name="Leung F.C."/>
            <person name="Zhou Y."/>
            <person name="Cao J."/>
            <person name="Sun X."/>
            <person name="Fu Y."/>
            <person name="Fang X."/>
            <person name="Guo X."/>
            <person name="Wang B."/>
            <person name="Hou R."/>
            <person name="Shen F."/>
            <person name="Mu B."/>
            <person name="Ni P."/>
            <person name="Lin R."/>
            <person name="Qian W."/>
            <person name="Wang G."/>
            <person name="Yu C."/>
            <person name="Nie W."/>
            <person name="Wang J."/>
            <person name="Wu Z."/>
            <person name="Liang H."/>
            <person name="Min J."/>
            <person name="Wu Q."/>
            <person name="Cheng S."/>
            <person name="Ruan J."/>
            <person name="Wang M."/>
            <person name="Shi Z."/>
            <person name="Wen M."/>
            <person name="Liu B."/>
            <person name="Ren X."/>
            <person name="Zheng H."/>
            <person name="Dong D."/>
            <person name="Cook K."/>
            <person name="Shan G."/>
            <person name="Zhang H."/>
            <person name="Kosiol C."/>
            <person name="Xie X."/>
            <person name="Lu Z."/>
            <person name="Zheng H."/>
            <person name="Li Y."/>
            <person name="Steiner C.C."/>
            <person name="Lam T.T."/>
            <person name="Lin S."/>
            <person name="Zhang Q."/>
            <person name="Li G."/>
            <person name="Tian J."/>
            <person name="Gong T."/>
            <person name="Liu H."/>
            <person name="Zhang D."/>
            <person name="Fang L."/>
            <person name="Ye C."/>
            <person name="Zhang J."/>
            <person name="Hu W."/>
            <person name="Xu A."/>
            <person name="Ren Y."/>
            <person name="Zhang G."/>
            <person name="Bruford M.W."/>
            <person name="Li Q."/>
            <person name="Ma L."/>
            <person name="Guo Y."/>
            <person name="An N."/>
            <person name="Hu Y."/>
            <person name="Zheng Y."/>
            <person name="Shi Y."/>
            <person name="Li Z."/>
            <person name="Liu Q."/>
            <person name="Chen Y."/>
            <person name="Zhao J."/>
            <person name="Qu N."/>
            <person name="Zhao S."/>
            <person name="Tian F."/>
            <person name="Wang X."/>
            <person name="Wang H."/>
            <person name="Xu L."/>
            <person name="Liu X."/>
            <person name="Vinar T."/>
            <person name="Wang Y."/>
            <person name="Lam T.W."/>
            <person name="Yiu S.M."/>
            <person name="Liu S."/>
            <person name="Zhang H."/>
            <person name="Li D."/>
            <person name="Huang Y."/>
            <person name="Wang X."/>
            <person name="Yang G."/>
            <person name="Jiang Z."/>
            <person name="Wang J."/>
            <person name="Qin N."/>
            <person name="Li L."/>
            <person name="Li J."/>
            <person name="Bolund L."/>
            <person name="Kristiansen K."/>
            <person name="Wong G.K."/>
            <person name="Olson M."/>
            <person name="Zhang X."/>
            <person name="Li S."/>
            <person name="Yang H."/>
            <person name="Wang J."/>
            <person name="Wang J."/>
        </authorList>
    </citation>
    <scope>NUCLEOTIDE SEQUENCE [LARGE SCALE GENOMIC DNA]</scope>
</reference>
<reference evidence="8" key="3">
    <citation type="submission" date="2025-09" db="UniProtKB">
        <authorList>
            <consortium name="Ensembl"/>
        </authorList>
    </citation>
    <scope>IDENTIFICATION</scope>
</reference>
<dbReference type="GO" id="GO:0005581">
    <property type="term" value="C:collagen trimer"/>
    <property type="evidence" value="ECO:0007669"/>
    <property type="project" value="UniProtKB-KW"/>
</dbReference>
<evidence type="ECO:0000313" key="8">
    <source>
        <dbReference type="Ensembl" id="ENSAMEP00000040157.1"/>
    </source>
</evidence>
<dbReference type="OrthoDB" id="8044756at2759"/>
<keyword evidence="6" id="KW-1133">Transmembrane helix</keyword>
<dbReference type="Proteomes" id="UP000008912">
    <property type="component" value="Unassembled WGS sequence"/>
</dbReference>
<dbReference type="GeneID" id="100481319"/>
<feature type="compositionally biased region" description="Polar residues" evidence="5">
    <location>
        <begin position="139"/>
        <end position="149"/>
    </location>
</feature>
<organism evidence="8 9">
    <name type="scientific">Ailuropoda melanoleuca</name>
    <name type="common">Giant panda</name>
    <dbReference type="NCBI Taxonomy" id="9646"/>
    <lineage>
        <taxon>Eukaryota</taxon>
        <taxon>Metazoa</taxon>
        <taxon>Chordata</taxon>
        <taxon>Craniata</taxon>
        <taxon>Vertebrata</taxon>
        <taxon>Euteleostomi</taxon>
        <taxon>Mammalia</taxon>
        <taxon>Eutheria</taxon>
        <taxon>Laurasiatheria</taxon>
        <taxon>Carnivora</taxon>
        <taxon>Caniformia</taxon>
        <taxon>Ursidae</taxon>
        <taxon>Ailuropoda</taxon>
    </lineage>
</organism>
<comment type="subcellular location">
    <subcellularLocation>
        <location evidence="1">Secreted</location>
    </subcellularLocation>
</comment>
<dbReference type="SUPFAM" id="SSF49842">
    <property type="entry name" value="TNF-like"/>
    <property type="match status" value="1"/>
</dbReference>
<dbReference type="Pfam" id="PF01391">
    <property type="entry name" value="Collagen"/>
    <property type="match status" value="1"/>
</dbReference>
<proteinExistence type="predicted"/>
<dbReference type="InParanoid" id="A0A7N5P9P8"/>
<keyword evidence="9" id="KW-1185">Reference proteome</keyword>
<protein>
    <submittedName>
        <fullName evidence="8">Adiponectin, C1Q and collagen domain containing</fullName>
    </submittedName>
</protein>
<dbReference type="Ensembl" id="ENSAMET00000026887.1">
    <property type="protein sequence ID" value="ENSAMEP00000040157.1"/>
    <property type="gene ID" value="ENSAMEG00000027544.1"/>
</dbReference>
<dbReference type="RefSeq" id="XP_034517271.1">
    <property type="nucleotide sequence ID" value="XM_034661380.1"/>
</dbReference>
<evidence type="ECO:0000256" key="4">
    <source>
        <dbReference type="ARBA" id="ARBA00023119"/>
    </source>
</evidence>
<reference evidence="8" key="2">
    <citation type="submission" date="2025-08" db="UniProtKB">
        <authorList>
            <consortium name="Ensembl"/>
        </authorList>
    </citation>
    <scope>IDENTIFICATION</scope>
</reference>
<dbReference type="Pfam" id="PF00386">
    <property type="entry name" value="C1q"/>
    <property type="match status" value="1"/>
</dbReference>
<feature type="region of interest" description="Disordered" evidence="5">
    <location>
        <begin position="119"/>
        <end position="149"/>
    </location>
</feature>
<evidence type="ECO:0000313" key="9">
    <source>
        <dbReference type="Proteomes" id="UP000008912"/>
    </source>
</evidence>
<dbReference type="PANTHER" id="PTHR15427:SF20">
    <property type="entry name" value="ADIPONECTIN"/>
    <property type="match status" value="1"/>
</dbReference>
<dbReference type="PROSITE" id="PS50871">
    <property type="entry name" value="C1Q"/>
    <property type="match status" value="1"/>
</dbReference>
<evidence type="ECO:0000256" key="5">
    <source>
        <dbReference type="SAM" id="MobiDB-lite"/>
    </source>
</evidence>